<reference evidence="10 11" key="1">
    <citation type="submission" date="2016-10" db="EMBL/GenBank/DDBJ databases">
        <title>Genome sequence of Streptomyces gilvigriseus MUSC 26.</title>
        <authorList>
            <person name="Lee L.-H."/>
            <person name="Ser H.-L."/>
        </authorList>
    </citation>
    <scope>NUCLEOTIDE SEQUENCE [LARGE SCALE GENOMIC DNA]</scope>
    <source>
        <strain evidence="10 11">MUSC 26</strain>
    </source>
</reference>
<evidence type="ECO:0000256" key="7">
    <source>
        <dbReference type="SAM" id="MobiDB-lite"/>
    </source>
</evidence>
<feature type="chain" id="PRO_5038676381" evidence="8">
    <location>
        <begin position="21"/>
        <end position="358"/>
    </location>
</feature>
<keyword evidence="5" id="KW-0472">Membrane</keyword>
<feature type="signal peptide" evidence="8">
    <location>
        <begin position="1"/>
        <end position="20"/>
    </location>
</feature>
<keyword evidence="4 8" id="KW-0732">Signal</keyword>
<evidence type="ECO:0000259" key="9">
    <source>
        <dbReference type="Pfam" id="PF02608"/>
    </source>
</evidence>
<dbReference type="PROSITE" id="PS51257">
    <property type="entry name" value="PROKAR_LIPOPROTEIN"/>
    <property type="match status" value="1"/>
</dbReference>
<feature type="domain" description="ABC transporter substrate-binding protein PnrA-like" evidence="9">
    <location>
        <begin position="50"/>
        <end position="356"/>
    </location>
</feature>
<comment type="similarity">
    <text evidence="2">Belongs to the BMP lipoprotein family.</text>
</comment>
<dbReference type="AlphaFoldDB" id="A0A1J7BUN4"/>
<keyword evidence="3" id="KW-1003">Cell membrane</keyword>
<keyword evidence="6" id="KW-0449">Lipoprotein</keyword>
<dbReference type="PANTHER" id="PTHR34296:SF2">
    <property type="entry name" value="ABC TRANSPORTER GUANOSINE-BINDING PROTEIN NUPN"/>
    <property type="match status" value="1"/>
</dbReference>
<evidence type="ECO:0000256" key="3">
    <source>
        <dbReference type="ARBA" id="ARBA00022475"/>
    </source>
</evidence>
<dbReference type="InterPro" id="IPR028082">
    <property type="entry name" value="Peripla_BP_I"/>
</dbReference>
<evidence type="ECO:0000256" key="2">
    <source>
        <dbReference type="ARBA" id="ARBA00008610"/>
    </source>
</evidence>
<evidence type="ECO:0000256" key="5">
    <source>
        <dbReference type="ARBA" id="ARBA00023136"/>
    </source>
</evidence>
<dbReference type="Gene3D" id="3.40.50.2300">
    <property type="match status" value="2"/>
</dbReference>
<dbReference type="Pfam" id="PF02608">
    <property type="entry name" value="Bmp"/>
    <property type="match status" value="1"/>
</dbReference>
<name>A0A1J7BUN4_9ACTN</name>
<dbReference type="OrthoDB" id="9784230at2"/>
<dbReference type="PANTHER" id="PTHR34296">
    <property type="entry name" value="TRANSCRIPTIONAL ACTIVATOR PROTEIN MED"/>
    <property type="match status" value="1"/>
</dbReference>
<dbReference type="Proteomes" id="UP000243342">
    <property type="component" value="Unassembled WGS sequence"/>
</dbReference>
<protein>
    <submittedName>
        <fullName evidence="10">BMP family ABC transporter substrate-binding protein</fullName>
    </submittedName>
</protein>
<dbReference type="CDD" id="cd06354">
    <property type="entry name" value="PBP1_PrnA-like"/>
    <property type="match status" value="1"/>
</dbReference>
<comment type="caution">
    <text evidence="10">The sequence shown here is derived from an EMBL/GenBank/DDBJ whole genome shotgun (WGS) entry which is preliminary data.</text>
</comment>
<dbReference type="SUPFAM" id="SSF53822">
    <property type="entry name" value="Periplasmic binding protein-like I"/>
    <property type="match status" value="1"/>
</dbReference>
<dbReference type="STRING" id="1428644.BIV57_12680"/>
<sequence>MRRIGRFAAAVVCVGGLALATACGSTSTSSQAHKSGSSSSAGKSGKITKVGMAYDVGGRGDQSFNDSAARGLDKAKSQYGFTVSEQSAQNGETDAIREQRLEQLAAGGYNPVIAIGYTYAPALGKVAKKYPNTEFAIVDDSTVQLKNVADLMFTEQQSSYLVGMAAALTTKTNKVGFIGGVDNALIHKFDAGFTAGVHHINPKITVIKKYLSEPPDTSGYANPTGGKNTANGMLSQGADVIYSAAGSSGTGAIQAVHAAGKGKWAIGVDSDQYQQKALAADKSSILTSALKNVDSAVYLFLKSVQDGKPLSGTQRFNLTNNGVGYATSGNFLTSAVQTKLKAAEQDIISGKITVPTTP</sequence>
<keyword evidence="11" id="KW-1185">Reference proteome</keyword>
<proteinExistence type="inferred from homology"/>
<organism evidence="10 11">
    <name type="scientific">Mangrovactinospora gilvigrisea</name>
    <dbReference type="NCBI Taxonomy" id="1428644"/>
    <lineage>
        <taxon>Bacteria</taxon>
        <taxon>Bacillati</taxon>
        <taxon>Actinomycetota</taxon>
        <taxon>Actinomycetes</taxon>
        <taxon>Kitasatosporales</taxon>
        <taxon>Streptomycetaceae</taxon>
        <taxon>Mangrovactinospora</taxon>
    </lineage>
</organism>
<evidence type="ECO:0000313" key="10">
    <source>
        <dbReference type="EMBL" id="OIV37177.1"/>
    </source>
</evidence>
<dbReference type="InterPro" id="IPR003760">
    <property type="entry name" value="PnrA-like"/>
</dbReference>
<dbReference type="EMBL" id="MLCF01000062">
    <property type="protein sequence ID" value="OIV37177.1"/>
    <property type="molecule type" value="Genomic_DNA"/>
</dbReference>
<feature type="region of interest" description="Disordered" evidence="7">
    <location>
        <begin position="26"/>
        <end position="45"/>
    </location>
</feature>
<evidence type="ECO:0000256" key="4">
    <source>
        <dbReference type="ARBA" id="ARBA00022729"/>
    </source>
</evidence>
<gene>
    <name evidence="10" type="ORF">BIV57_12680</name>
</gene>
<dbReference type="RefSeq" id="WP_071656910.1">
    <property type="nucleotide sequence ID" value="NZ_MLCF01000062.1"/>
</dbReference>
<comment type="subcellular location">
    <subcellularLocation>
        <location evidence="1">Cell membrane</location>
        <topology evidence="1">Lipid-anchor</topology>
    </subcellularLocation>
</comment>
<evidence type="ECO:0000256" key="6">
    <source>
        <dbReference type="ARBA" id="ARBA00023288"/>
    </source>
</evidence>
<evidence type="ECO:0000313" key="11">
    <source>
        <dbReference type="Proteomes" id="UP000243342"/>
    </source>
</evidence>
<evidence type="ECO:0000256" key="1">
    <source>
        <dbReference type="ARBA" id="ARBA00004193"/>
    </source>
</evidence>
<dbReference type="GO" id="GO:0005886">
    <property type="term" value="C:plasma membrane"/>
    <property type="evidence" value="ECO:0007669"/>
    <property type="project" value="UniProtKB-SubCell"/>
</dbReference>
<evidence type="ECO:0000256" key="8">
    <source>
        <dbReference type="SAM" id="SignalP"/>
    </source>
</evidence>
<accession>A0A1J7BUN4</accession>
<dbReference type="InterPro" id="IPR050957">
    <property type="entry name" value="BMP_lipoprotein"/>
</dbReference>